<gene>
    <name evidence="3" type="ORF">UFOPK3564_02001</name>
</gene>
<dbReference type="EMBL" id="CAFBMK010000121">
    <property type="protein sequence ID" value="CAB4924001.1"/>
    <property type="molecule type" value="Genomic_DNA"/>
</dbReference>
<dbReference type="AlphaFoldDB" id="A0A6J7HZS9"/>
<evidence type="ECO:0000256" key="1">
    <source>
        <dbReference type="SAM" id="MobiDB-lite"/>
    </source>
</evidence>
<feature type="compositionally biased region" description="Basic and acidic residues" evidence="1">
    <location>
        <begin position="26"/>
        <end position="36"/>
    </location>
</feature>
<evidence type="ECO:0000259" key="2">
    <source>
        <dbReference type="Pfam" id="PF13452"/>
    </source>
</evidence>
<dbReference type="GO" id="GO:0006633">
    <property type="term" value="P:fatty acid biosynthetic process"/>
    <property type="evidence" value="ECO:0007669"/>
    <property type="project" value="TreeGrafter"/>
</dbReference>
<dbReference type="InterPro" id="IPR050965">
    <property type="entry name" value="UPF0336/Enoyl-CoA_hydratase"/>
</dbReference>
<accession>A0A6J7HZS9</accession>
<proteinExistence type="predicted"/>
<reference evidence="3" key="1">
    <citation type="submission" date="2020-05" db="EMBL/GenBank/DDBJ databases">
        <authorList>
            <person name="Chiriac C."/>
            <person name="Salcher M."/>
            <person name="Ghai R."/>
            <person name="Kavagutti S V."/>
        </authorList>
    </citation>
    <scope>NUCLEOTIDE SEQUENCE</scope>
</reference>
<dbReference type="InterPro" id="IPR039569">
    <property type="entry name" value="FAS1-like_DH_region"/>
</dbReference>
<dbReference type="Pfam" id="PF13452">
    <property type="entry name" value="FAS1_DH_region"/>
    <property type="match status" value="1"/>
</dbReference>
<organism evidence="3">
    <name type="scientific">freshwater metagenome</name>
    <dbReference type="NCBI Taxonomy" id="449393"/>
    <lineage>
        <taxon>unclassified sequences</taxon>
        <taxon>metagenomes</taxon>
        <taxon>ecological metagenomes</taxon>
    </lineage>
</organism>
<protein>
    <submittedName>
        <fullName evidence="3">Unannotated protein</fullName>
    </submittedName>
</protein>
<feature type="region of interest" description="Disordered" evidence="1">
    <location>
        <begin position="1"/>
        <end position="44"/>
    </location>
</feature>
<dbReference type="Gene3D" id="3.10.129.10">
    <property type="entry name" value="Hotdog Thioesterase"/>
    <property type="match status" value="1"/>
</dbReference>
<dbReference type="InterPro" id="IPR029069">
    <property type="entry name" value="HotDog_dom_sf"/>
</dbReference>
<dbReference type="PANTHER" id="PTHR43437">
    <property type="entry name" value="HYDROXYACYL-THIOESTER DEHYDRATASE TYPE 2, MITOCHONDRIAL-RELATED"/>
    <property type="match status" value="1"/>
</dbReference>
<dbReference type="GO" id="GO:0019171">
    <property type="term" value="F:(3R)-hydroxyacyl-[acyl-carrier-protein] dehydratase activity"/>
    <property type="evidence" value="ECO:0007669"/>
    <property type="project" value="TreeGrafter"/>
</dbReference>
<dbReference type="CDD" id="cd03441">
    <property type="entry name" value="R_hydratase_like"/>
    <property type="match status" value="1"/>
</dbReference>
<dbReference type="SUPFAM" id="SSF54637">
    <property type="entry name" value="Thioesterase/thiol ester dehydrase-isomerase"/>
    <property type="match status" value="1"/>
</dbReference>
<evidence type="ECO:0000313" key="3">
    <source>
        <dbReference type="EMBL" id="CAB4924001.1"/>
    </source>
</evidence>
<name>A0A6J7HZS9_9ZZZZ</name>
<sequence>MGGPGAAGYDRPVLVDRSLRGPRRATGHDPGAEPRVTHATTTTAPVGKRYDPVVYALGREKIREYARAVGETNPLHHDVAAARAAGHEDVVAPPMFVVVYSAEAIGTAMFDPEVGIDMARLVHGAQEFTWDRVLVAGEEVSTVMTLDEVRHVETADLTYYVFGATTTDAAGEVVSTGVWTNIVRGAGS</sequence>
<dbReference type="PANTHER" id="PTHR43437:SF3">
    <property type="entry name" value="HYDROXYACYL-THIOESTER DEHYDRATASE TYPE 2, MITOCHONDRIAL"/>
    <property type="match status" value="1"/>
</dbReference>
<feature type="domain" description="FAS1-like dehydratase" evidence="2">
    <location>
        <begin position="46"/>
        <end position="176"/>
    </location>
</feature>